<name>A0A2P2IPU0_RHIMU</name>
<dbReference type="EMBL" id="GGEC01002714">
    <property type="protein sequence ID" value="MBW83197.1"/>
    <property type="molecule type" value="Transcribed_RNA"/>
</dbReference>
<protein>
    <submittedName>
        <fullName evidence="1">Uncharacterized protein</fullName>
    </submittedName>
</protein>
<accession>A0A2P2IPU0</accession>
<sequence>MPLHCDVKIQFRQGSCTKGGQCPWRSYYLT</sequence>
<proteinExistence type="predicted"/>
<reference evidence="1" key="1">
    <citation type="submission" date="2018-02" db="EMBL/GenBank/DDBJ databases">
        <title>Rhizophora mucronata_Transcriptome.</title>
        <authorList>
            <person name="Meera S.P."/>
            <person name="Sreeshan A."/>
            <person name="Augustine A."/>
        </authorList>
    </citation>
    <scope>NUCLEOTIDE SEQUENCE</scope>
    <source>
        <tissue evidence="1">Leaf</tissue>
    </source>
</reference>
<organism evidence="1">
    <name type="scientific">Rhizophora mucronata</name>
    <name type="common">Asiatic mangrove</name>
    <dbReference type="NCBI Taxonomy" id="61149"/>
    <lineage>
        <taxon>Eukaryota</taxon>
        <taxon>Viridiplantae</taxon>
        <taxon>Streptophyta</taxon>
        <taxon>Embryophyta</taxon>
        <taxon>Tracheophyta</taxon>
        <taxon>Spermatophyta</taxon>
        <taxon>Magnoliopsida</taxon>
        <taxon>eudicotyledons</taxon>
        <taxon>Gunneridae</taxon>
        <taxon>Pentapetalae</taxon>
        <taxon>rosids</taxon>
        <taxon>fabids</taxon>
        <taxon>Malpighiales</taxon>
        <taxon>Rhizophoraceae</taxon>
        <taxon>Rhizophora</taxon>
    </lineage>
</organism>
<evidence type="ECO:0000313" key="1">
    <source>
        <dbReference type="EMBL" id="MBW83197.1"/>
    </source>
</evidence>
<dbReference type="AlphaFoldDB" id="A0A2P2IPU0"/>